<dbReference type="STRING" id="410358.Mlab_1696"/>
<dbReference type="RefSeq" id="WP_011834060.1">
    <property type="nucleotide sequence ID" value="NC_008942.1"/>
</dbReference>
<dbReference type="Gene3D" id="3.40.50.150">
    <property type="entry name" value="Vaccinia Virus protein VP39"/>
    <property type="match status" value="1"/>
</dbReference>
<dbReference type="PANTHER" id="PTHR43619:SF2">
    <property type="entry name" value="S-ADENOSYL-L-METHIONINE-DEPENDENT METHYLTRANSFERASES SUPERFAMILY PROTEIN"/>
    <property type="match status" value="1"/>
</dbReference>
<gene>
    <name evidence="4" type="ordered locus">Mlab_1696</name>
</gene>
<comment type="similarity">
    <text evidence="1">Belongs to the UPF0677 family.</text>
</comment>
<reference evidence="4 5" key="1">
    <citation type="journal article" date="2009" name="Stand. Genomic Sci.">
        <title>Complete genome sequence of Methanocorpusculum labreanum type strain Z.</title>
        <authorList>
            <person name="Anderson I.J."/>
            <person name="Sieprawska-Lupa M."/>
            <person name="Goltsman E."/>
            <person name="Lapidus A."/>
            <person name="Copeland A."/>
            <person name="Glavina Del Rio T."/>
            <person name="Tice H."/>
            <person name="Dalin E."/>
            <person name="Barry K."/>
            <person name="Pitluck S."/>
            <person name="Hauser L."/>
            <person name="Land M."/>
            <person name="Lucas S."/>
            <person name="Richardson P."/>
            <person name="Whitman W.B."/>
            <person name="Kyrpides N.C."/>
        </authorList>
    </citation>
    <scope>NUCLEOTIDE SEQUENCE [LARGE SCALE GENOMIC DNA]</scope>
    <source>
        <strain evidence="5">ATCC 43576 / DSM 4855 / Z</strain>
    </source>
</reference>
<sequence length="298" mass="33128">MTEQPTEKNGPSKMAEGIALQRFAESKLPEDRRIFYDPYAVYFVDPRTLEYAKKNPLQAKTLAEEYEKKMPGWSNSIRARVRYFDDRIEKAAAEGFTQLVILGAGYDTRAYRLPALKEGMTIFEVDQPQTIERKTGIITGIFHEMPDHVRFVPLDLEHDNLWDTLKKSGYSSSEKTLFVLEGLLMYLSRDAVGELFSGIAQNAGTGSIALFDFVPQSLVDGTSDSEGGAYIRAYLSQVGELFRTGFAENELRPYLAGLGFTGVEIVPGSIYKGMIYTGVNADRPVSGLLNFAAAVVRG</sequence>
<dbReference type="SUPFAM" id="SSF53335">
    <property type="entry name" value="S-adenosyl-L-methionine-dependent methyltransferases"/>
    <property type="match status" value="1"/>
</dbReference>
<evidence type="ECO:0000256" key="2">
    <source>
        <dbReference type="ARBA" id="ARBA00022603"/>
    </source>
</evidence>
<dbReference type="NCBIfam" id="TIGR00027">
    <property type="entry name" value="mthyl_TIGR00027"/>
    <property type="match status" value="1"/>
</dbReference>
<keyword evidence="3 4" id="KW-0808">Transferase</keyword>
<dbReference type="KEGG" id="mla:Mlab_1696"/>
<evidence type="ECO:0000256" key="1">
    <source>
        <dbReference type="ARBA" id="ARBA00008138"/>
    </source>
</evidence>
<organism evidence="4 5">
    <name type="scientific">Methanocorpusculum labreanum (strain ATCC 43576 / DSM 4855 / Z)</name>
    <dbReference type="NCBI Taxonomy" id="410358"/>
    <lineage>
        <taxon>Archaea</taxon>
        <taxon>Methanobacteriati</taxon>
        <taxon>Methanobacteriota</taxon>
        <taxon>Stenosarchaea group</taxon>
        <taxon>Methanomicrobia</taxon>
        <taxon>Methanomicrobiales</taxon>
        <taxon>Methanocorpusculaceae</taxon>
        <taxon>Methanocorpusculum</taxon>
    </lineage>
</organism>
<dbReference type="PANTHER" id="PTHR43619">
    <property type="entry name" value="S-ADENOSYL-L-METHIONINE-DEPENDENT METHYLTRANSFERASE YKTD-RELATED"/>
    <property type="match status" value="1"/>
</dbReference>
<dbReference type="AlphaFoldDB" id="A2SU51"/>
<dbReference type="OrthoDB" id="68097at2157"/>
<proteinExistence type="inferred from homology"/>
<dbReference type="InterPro" id="IPR011610">
    <property type="entry name" value="SAM_mthyl_Trfase_ML2640-like"/>
</dbReference>
<dbReference type="HOGENOM" id="CLU_056160_3_1_2"/>
<keyword evidence="5" id="KW-1185">Reference proteome</keyword>
<dbReference type="GeneID" id="4796115"/>
<dbReference type="GO" id="GO:0032259">
    <property type="term" value="P:methylation"/>
    <property type="evidence" value="ECO:0007669"/>
    <property type="project" value="UniProtKB-KW"/>
</dbReference>
<dbReference type="InterPro" id="IPR029063">
    <property type="entry name" value="SAM-dependent_MTases_sf"/>
</dbReference>
<dbReference type="InterPro" id="IPR007213">
    <property type="entry name" value="Ppm1/Ppm2/Tcmp"/>
</dbReference>
<dbReference type="Proteomes" id="UP000000365">
    <property type="component" value="Chromosome"/>
</dbReference>
<evidence type="ECO:0000313" key="4">
    <source>
        <dbReference type="EMBL" id="ABN07857.1"/>
    </source>
</evidence>
<evidence type="ECO:0000313" key="5">
    <source>
        <dbReference type="Proteomes" id="UP000000365"/>
    </source>
</evidence>
<evidence type="ECO:0000256" key="3">
    <source>
        <dbReference type="ARBA" id="ARBA00022679"/>
    </source>
</evidence>
<dbReference type="EMBL" id="CP000559">
    <property type="protein sequence ID" value="ABN07857.1"/>
    <property type="molecule type" value="Genomic_DNA"/>
</dbReference>
<dbReference type="GO" id="GO:0008168">
    <property type="term" value="F:methyltransferase activity"/>
    <property type="evidence" value="ECO:0007669"/>
    <property type="project" value="UniProtKB-KW"/>
</dbReference>
<name>A2SU51_METLZ</name>
<dbReference type="eggNOG" id="arCOG03588">
    <property type="taxonomic scope" value="Archaea"/>
</dbReference>
<accession>A2SU51</accession>
<protein>
    <submittedName>
        <fullName evidence="4">Putative methyltransferase</fullName>
    </submittedName>
</protein>
<keyword evidence="2 4" id="KW-0489">Methyltransferase</keyword>
<dbReference type="Pfam" id="PF04072">
    <property type="entry name" value="LCM"/>
    <property type="match status" value="1"/>
</dbReference>